<dbReference type="InterPro" id="IPR012373">
    <property type="entry name" value="Ferrdict_sens_TM"/>
</dbReference>
<dbReference type="Proteomes" id="UP000183200">
    <property type="component" value="Unassembled WGS sequence"/>
</dbReference>
<evidence type="ECO:0000259" key="3">
    <source>
        <dbReference type="Pfam" id="PF16344"/>
    </source>
</evidence>
<evidence type="ECO:0000259" key="2">
    <source>
        <dbReference type="Pfam" id="PF04773"/>
    </source>
</evidence>
<feature type="transmembrane region" description="Helical" evidence="1">
    <location>
        <begin position="76"/>
        <end position="97"/>
    </location>
</feature>
<name>A0A1G9J3P5_9SPHI</name>
<dbReference type="EMBL" id="FNGY01000001">
    <property type="protein sequence ID" value="SDL31794.1"/>
    <property type="molecule type" value="Genomic_DNA"/>
</dbReference>
<evidence type="ECO:0000313" key="5">
    <source>
        <dbReference type="Proteomes" id="UP000183200"/>
    </source>
</evidence>
<keyword evidence="1" id="KW-0812">Transmembrane</keyword>
<dbReference type="Pfam" id="PF04773">
    <property type="entry name" value="FecR"/>
    <property type="match status" value="1"/>
</dbReference>
<keyword evidence="1" id="KW-1133">Transmembrane helix</keyword>
<dbReference type="Pfam" id="PF16344">
    <property type="entry name" value="FecR_C"/>
    <property type="match status" value="1"/>
</dbReference>
<dbReference type="PANTHER" id="PTHR30273">
    <property type="entry name" value="PERIPLASMIC SIGNAL SENSOR AND SIGMA FACTOR ACTIVATOR FECR-RELATED"/>
    <property type="match status" value="1"/>
</dbReference>
<keyword evidence="5" id="KW-1185">Reference proteome</keyword>
<keyword evidence="1" id="KW-0472">Membrane</keyword>
<accession>A0A1G9J3P5</accession>
<dbReference type="InterPro" id="IPR032508">
    <property type="entry name" value="FecR_C"/>
</dbReference>
<proteinExistence type="predicted"/>
<dbReference type="Gene3D" id="3.55.50.30">
    <property type="match status" value="1"/>
</dbReference>
<dbReference type="AlphaFoldDB" id="A0A1G9J3P5"/>
<reference evidence="5" key="1">
    <citation type="submission" date="2016-10" db="EMBL/GenBank/DDBJ databases">
        <authorList>
            <person name="Varghese N."/>
            <person name="Submissions S."/>
        </authorList>
    </citation>
    <scope>NUCLEOTIDE SEQUENCE [LARGE SCALE GENOMIC DNA]</scope>
    <source>
        <strain evidence="5">DSM 19110</strain>
    </source>
</reference>
<sequence length="320" mass="36880">MEPDQFKKILTRYADGLANEEEKQLIAAWYDSYDQENEAAVFSDSLEEELIRKEMQQAILNHRNPPEIRKFSFRQYYKYAAVLAIAIAAVFLGKPFLKKPVKPNSEQDFRVIETYAGEYKKVTLEDLTVIQMNPGTRLRIPLQFAKLKDRTVYMDQGLAFFEVAKDPHHPFVVHSGQIKTLVLGTKFALSTEKATLTEVSVSEGKVRVSNGTQVLDDLIPGKKLRYNSKNEQWKVSNFAIREHNVWFQKVINLNHASFNELAKIIAINYGVKIRSGNKHTATYVYNLQIRSTRSLTETLKIICSVHQNKYRRTGNEIVIY</sequence>
<dbReference type="PANTHER" id="PTHR30273:SF2">
    <property type="entry name" value="PROTEIN FECR"/>
    <property type="match status" value="1"/>
</dbReference>
<dbReference type="Gene3D" id="2.60.120.1440">
    <property type="match status" value="1"/>
</dbReference>
<dbReference type="PIRSF" id="PIRSF018266">
    <property type="entry name" value="FecR"/>
    <property type="match status" value="1"/>
</dbReference>
<dbReference type="InterPro" id="IPR006860">
    <property type="entry name" value="FecR"/>
</dbReference>
<evidence type="ECO:0000313" key="4">
    <source>
        <dbReference type="EMBL" id="SDL31794.1"/>
    </source>
</evidence>
<evidence type="ECO:0000256" key="1">
    <source>
        <dbReference type="SAM" id="Phobius"/>
    </source>
</evidence>
<evidence type="ECO:0008006" key="6">
    <source>
        <dbReference type="Google" id="ProtNLM"/>
    </source>
</evidence>
<organism evidence="4 5">
    <name type="scientific">Pedobacter steynii</name>
    <dbReference type="NCBI Taxonomy" id="430522"/>
    <lineage>
        <taxon>Bacteria</taxon>
        <taxon>Pseudomonadati</taxon>
        <taxon>Bacteroidota</taxon>
        <taxon>Sphingobacteriia</taxon>
        <taxon>Sphingobacteriales</taxon>
        <taxon>Sphingobacteriaceae</taxon>
        <taxon>Pedobacter</taxon>
    </lineage>
</organism>
<feature type="domain" description="FecR protein" evidence="2">
    <location>
        <begin position="111"/>
        <end position="207"/>
    </location>
</feature>
<dbReference type="GO" id="GO:0016989">
    <property type="term" value="F:sigma factor antagonist activity"/>
    <property type="evidence" value="ECO:0007669"/>
    <property type="project" value="TreeGrafter"/>
</dbReference>
<gene>
    <name evidence="4" type="ORF">SAMN05421820_101132</name>
</gene>
<dbReference type="OrthoDB" id="1452822at2"/>
<protein>
    <recommendedName>
        <fullName evidence="6">FecR family protein</fullName>
    </recommendedName>
</protein>
<feature type="domain" description="Protein FecR C-terminal" evidence="3">
    <location>
        <begin position="251"/>
        <end position="319"/>
    </location>
</feature>
<dbReference type="RefSeq" id="WP_074603987.1">
    <property type="nucleotide sequence ID" value="NZ_FNGY01000001.1"/>
</dbReference>